<dbReference type="AlphaFoldDB" id="A0A0L7R2C9"/>
<accession>A0A0L7R2C9</accession>
<sequence length="61" mass="7050">MWRPAVVQKQTFVAQMTNTVYGVRASKAIFEETVLVCLTLVWTTGYPGAHFYIFFRNFNCP</sequence>
<evidence type="ECO:0000313" key="1">
    <source>
        <dbReference type="EMBL" id="KOC64926.1"/>
    </source>
</evidence>
<name>A0A0L7R2C9_9HYME</name>
<reference evidence="1 2" key="1">
    <citation type="submission" date="2015-07" db="EMBL/GenBank/DDBJ databases">
        <title>The genome of Habropoda laboriosa.</title>
        <authorList>
            <person name="Pan H."/>
            <person name="Kapheim K."/>
        </authorList>
    </citation>
    <scope>NUCLEOTIDE SEQUENCE [LARGE SCALE GENOMIC DNA]</scope>
    <source>
        <strain evidence="1">0110345459</strain>
    </source>
</reference>
<organism evidence="1 2">
    <name type="scientific">Habropoda laboriosa</name>
    <dbReference type="NCBI Taxonomy" id="597456"/>
    <lineage>
        <taxon>Eukaryota</taxon>
        <taxon>Metazoa</taxon>
        <taxon>Ecdysozoa</taxon>
        <taxon>Arthropoda</taxon>
        <taxon>Hexapoda</taxon>
        <taxon>Insecta</taxon>
        <taxon>Pterygota</taxon>
        <taxon>Neoptera</taxon>
        <taxon>Endopterygota</taxon>
        <taxon>Hymenoptera</taxon>
        <taxon>Apocrita</taxon>
        <taxon>Aculeata</taxon>
        <taxon>Apoidea</taxon>
        <taxon>Anthophila</taxon>
        <taxon>Apidae</taxon>
        <taxon>Habropoda</taxon>
    </lineage>
</organism>
<dbReference type="Proteomes" id="UP000053825">
    <property type="component" value="Unassembled WGS sequence"/>
</dbReference>
<gene>
    <name evidence="1" type="ORF">WH47_04515</name>
</gene>
<proteinExistence type="predicted"/>
<keyword evidence="2" id="KW-1185">Reference proteome</keyword>
<evidence type="ECO:0000313" key="2">
    <source>
        <dbReference type="Proteomes" id="UP000053825"/>
    </source>
</evidence>
<dbReference type="EMBL" id="KQ414666">
    <property type="protein sequence ID" value="KOC64926.1"/>
    <property type="molecule type" value="Genomic_DNA"/>
</dbReference>
<protein>
    <submittedName>
        <fullName evidence="1">Uncharacterized protein</fullName>
    </submittedName>
</protein>